<dbReference type="Proteomes" id="UP000518878">
    <property type="component" value="Unassembled WGS sequence"/>
</dbReference>
<dbReference type="AlphaFoldDB" id="A0A7X5QU34"/>
<reference evidence="1 2" key="1">
    <citation type="journal article" date="2006" name="Int. J. Syst. Evol. Microbiol.">
        <title>Dyella yeojuensis sp. nov., isolated from greenhouse soil in Korea.</title>
        <authorList>
            <person name="Kim B.Y."/>
            <person name="Weon H.Y."/>
            <person name="Lee K.H."/>
            <person name="Seok S.J."/>
            <person name="Kwon S.W."/>
            <person name="Go S.J."/>
            <person name="Stackebrandt E."/>
        </authorList>
    </citation>
    <scope>NUCLEOTIDE SEQUENCE [LARGE SCALE GENOMIC DNA]</scope>
    <source>
        <strain evidence="1 2">DSM 17673</strain>
    </source>
</reference>
<dbReference type="RefSeq" id="WP_166699123.1">
    <property type="nucleotide sequence ID" value="NZ_JAAQTL010000001.1"/>
</dbReference>
<gene>
    <name evidence="1" type="ORF">HBF32_07850</name>
</gene>
<sequence>MADITTVWDISRGEGGWVLVGPSLASGNDLATAVLISLFTDRTAEPSDVLPDGTTDRRGWWGDLDEDVPIGSRLWLLERSKLVPAVASAAKGYAEEALAWLVSDDVAAKVSATATISRPSTLRLVATIQHADGTKTAFTFDWAWAQIGA</sequence>
<dbReference type="EMBL" id="JAAQTL010000001">
    <property type="protein sequence ID" value="NID15374.1"/>
    <property type="molecule type" value="Genomic_DNA"/>
</dbReference>
<evidence type="ECO:0008006" key="3">
    <source>
        <dbReference type="Google" id="ProtNLM"/>
    </source>
</evidence>
<protein>
    <recommendedName>
        <fullName evidence="3">Phage gp46-like protein</fullName>
    </recommendedName>
</protein>
<evidence type="ECO:0000313" key="2">
    <source>
        <dbReference type="Proteomes" id="UP000518878"/>
    </source>
</evidence>
<comment type="caution">
    <text evidence="1">The sequence shown here is derived from an EMBL/GenBank/DDBJ whole genome shotgun (WGS) entry which is preliminary data.</text>
</comment>
<organism evidence="1 2">
    <name type="scientific">Luteibacter yeojuensis</name>
    <dbReference type="NCBI Taxonomy" id="345309"/>
    <lineage>
        <taxon>Bacteria</taxon>
        <taxon>Pseudomonadati</taxon>
        <taxon>Pseudomonadota</taxon>
        <taxon>Gammaproteobacteria</taxon>
        <taxon>Lysobacterales</taxon>
        <taxon>Rhodanobacteraceae</taxon>
        <taxon>Luteibacter</taxon>
    </lineage>
</organism>
<proteinExistence type="predicted"/>
<dbReference type="Pfam" id="PF07409">
    <property type="entry name" value="GP46"/>
    <property type="match status" value="1"/>
</dbReference>
<evidence type="ECO:0000313" key="1">
    <source>
        <dbReference type="EMBL" id="NID15374.1"/>
    </source>
</evidence>
<name>A0A7X5QU34_9GAMM</name>
<keyword evidence="2" id="KW-1185">Reference proteome</keyword>
<accession>A0A7X5QU34</accession>
<dbReference type="InterPro" id="IPR010877">
    <property type="entry name" value="Phage_Mu_Gp46"/>
</dbReference>